<keyword evidence="10" id="KW-1185">Reference proteome</keyword>
<evidence type="ECO:0000256" key="1">
    <source>
        <dbReference type="ARBA" id="ARBA00022670"/>
    </source>
</evidence>
<dbReference type="GO" id="GO:0004252">
    <property type="term" value="F:serine-type endopeptidase activity"/>
    <property type="evidence" value="ECO:0007669"/>
    <property type="project" value="UniProtKB-UniRule"/>
</dbReference>
<proteinExistence type="inferred from homology"/>
<dbReference type="PANTHER" id="PTHR42884:SF14">
    <property type="entry name" value="NEUROENDOCRINE CONVERTASE 1"/>
    <property type="match status" value="1"/>
</dbReference>
<sequence>MSSVTREEYYYWSGGEKIPLAIDKTSLLVKVKHGTNLPTLISKVQNAGFSCFLSRVNEEEMIIKSDKVQLEINKVVSQFPEIENASFGLLFQSDRLPMFINGEILIELKSGIPIDSVINIIGGEGKSYEEGKNNSYKIVFKDWDKAIGIANLIYESGLVNYSHPNFKANIYKFQAVPNDPLYQQQYYLNQGNNFNINAPQAWGISRGLRPVRVAVIDDGVENHEDIQGRVLPGFTPTNNNGFGAPTNQLPPANLYTIGHGQACAGIISATHNNLGVAGVAPCTNIIPINIFNNWFVFEQRVLFNETIEDLRNAIDWAWDEGNAEVLNNSWGFGNQNSNFDAITFAINRARTLGRGGLGSIVVFSSGNSNQNFSGVTFPANVNGVIAVGAIDRNGNIWNYSSRGPQMDLVAPSGNVGGAGDLVTTDRMGNLGYNNGNYTDTFGGTSAAAPQVSGVAALMLSVNAGLTETQVRTILQNTATDMGTSGFDNTFGFGRVNALAALQQALPPITGNDLMCSSANFTLQNVPAGVMATWSVNPTSLFTGSTSGSGATANLNSSGSSGQATLTYTLTSPCGNLQIQRSIWVGTPQITNMRVNNMSYFTGMNVQLCPGNHWLNVTPVGGNPGNASWTVPSGIPHFVGTNTLDFTYPQNYSNSLTISVRASNACGQGANSNFFLSKKTFGCTSSFSMVIYPNPAKDQFSVEMMAIDKNAMTEEVPVIESAVLLDKEGREIAIGKRVAGKMTFE</sequence>
<feature type="active site" description="Charge relay system" evidence="4 5">
    <location>
        <position position="445"/>
    </location>
</feature>
<evidence type="ECO:0000256" key="4">
    <source>
        <dbReference type="PIRSR" id="PIRSR615500-1"/>
    </source>
</evidence>
<reference evidence="10" key="1">
    <citation type="submission" date="2016-10" db="EMBL/GenBank/DDBJ databases">
        <authorList>
            <person name="Varghese N."/>
            <person name="Submissions S."/>
        </authorList>
    </citation>
    <scope>NUCLEOTIDE SEQUENCE [LARGE SCALE GENOMIC DNA]</scope>
    <source>
        <strain evidence="10">DSM 22703</strain>
    </source>
</reference>
<keyword evidence="3 5" id="KW-0720">Serine protease</keyword>
<dbReference type="PROSITE" id="PS00136">
    <property type="entry name" value="SUBTILASE_ASP"/>
    <property type="match status" value="1"/>
</dbReference>
<dbReference type="InterPro" id="IPR000209">
    <property type="entry name" value="Peptidase_S8/S53_dom"/>
</dbReference>
<dbReference type="GO" id="GO:0016020">
    <property type="term" value="C:membrane"/>
    <property type="evidence" value="ECO:0007669"/>
    <property type="project" value="TreeGrafter"/>
</dbReference>
<dbReference type="InterPro" id="IPR045829">
    <property type="entry name" value="PKD_6"/>
</dbReference>
<evidence type="ECO:0000259" key="8">
    <source>
        <dbReference type="Pfam" id="PF19408"/>
    </source>
</evidence>
<dbReference type="AlphaFoldDB" id="A0A1G5ZPP6"/>
<feature type="domain" description="Peptidase S8/S53" evidence="7">
    <location>
        <begin position="211"/>
        <end position="493"/>
    </location>
</feature>
<evidence type="ECO:0000313" key="10">
    <source>
        <dbReference type="Proteomes" id="UP000198756"/>
    </source>
</evidence>
<feature type="domain" description="PKD-like" evidence="8">
    <location>
        <begin position="627"/>
        <end position="672"/>
    </location>
</feature>
<dbReference type="PANTHER" id="PTHR42884">
    <property type="entry name" value="PROPROTEIN CONVERTASE SUBTILISIN/KEXIN-RELATED"/>
    <property type="match status" value="1"/>
</dbReference>
<dbReference type="Pfam" id="PF19408">
    <property type="entry name" value="PKD_6"/>
    <property type="match status" value="1"/>
</dbReference>
<dbReference type="EMBL" id="FMXE01000052">
    <property type="protein sequence ID" value="SDA96530.1"/>
    <property type="molecule type" value="Genomic_DNA"/>
</dbReference>
<feature type="active site" description="Charge relay system" evidence="4 5">
    <location>
        <position position="259"/>
    </location>
</feature>
<evidence type="ECO:0000256" key="5">
    <source>
        <dbReference type="PROSITE-ProRule" id="PRU01240"/>
    </source>
</evidence>
<accession>A0A1G5ZPP6</accession>
<dbReference type="PRINTS" id="PR00723">
    <property type="entry name" value="SUBTILISIN"/>
</dbReference>
<evidence type="ECO:0000259" key="7">
    <source>
        <dbReference type="Pfam" id="PF00082"/>
    </source>
</evidence>
<evidence type="ECO:0000256" key="2">
    <source>
        <dbReference type="ARBA" id="ARBA00022801"/>
    </source>
</evidence>
<gene>
    <name evidence="9" type="ORF">SAMN03080617_04241</name>
</gene>
<keyword evidence="2 5" id="KW-0378">Hydrolase</keyword>
<evidence type="ECO:0000256" key="6">
    <source>
        <dbReference type="RuleBase" id="RU003355"/>
    </source>
</evidence>
<protein>
    <submittedName>
        <fullName evidence="9">Subtilase family protein</fullName>
    </submittedName>
</protein>
<keyword evidence="1 5" id="KW-0645">Protease</keyword>
<dbReference type="InterPro" id="IPR023828">
    <property type="entry name" value="Peptidase_S8_Ser-AS"/>
</dbReference>
<organism evidence="9 10">
    <name type="scientific">Algoriphagus alkaliphilus</name>
    <dbReference type="NCBI Taxonomy" id="279824"/>
    <lineage>
        <taxon>Bacteria</taxon>
        <taxon>Pseudomonadati</taxon>
        <taxon>Bacteroidota</taxon>
        <taxon>Cytophagia</taxon>
        <taxon>Cytophagales</taxon>
        <taxon>Cyclobacteriaceae</taxon>
        <taxon>Algoriphagus</taxon>
    </lineage>
</organism>
<dbReference type="GO" id="GO:0016485">
    <property type="term" value="P:protein processing"/>
    <property type="evidence" value="ECO:0007669"/>
    <property type="project" value="TreeGrafter"/>
</dbReference>
<feature type="non-terminal residue" evidence="9">
    <location>
        <position position="744"/>
    </location>
</feature>
<dbReference type="STRING" id="279824.SAMN03080617_04241"/>
<dbReference type="InterPro" id="IPR023827">
    <property type="entry name" value="Peptidase_S8_Asp-AS"/>
</dbReference>
<comment type="similarity">
    <text evidence="5 6">Belongs to the peptidase S8 family.</text>
</comment>
<evidence type="ECO:0000313" key="9">
    <source>
        <dbReference type="EMBL" id="SDA96530.1"/>
    </source>
</evidence>
<dbReference type="OrthoDB" id="9798386at2"/>
<evidence type="ECO:0000256" key="3">
    <source>
        <dbReference type="ARBA" id="ARBA00022825"/>
    </source>
</evidence>
<dbReference type="PROSITE" id="PS00138">
    <property type="entry name" value="SUBTILASE_SER"/>
    <property type="match status" value="1"/>
</dbReference>
<dbReference type="SUPFAM" id="SSF52743">
    <property type="entry name" value="Subtilisin-like"/>
    <property type="match status" value="1"/>
</dbReference>
<dbReference type="Proteomes" id="UP000198756">
    <property type="component" value="Unassembled WGS sequence"/>
</dbReference>
<dbReference type="Gene3D" id="3.40.50.200">
    <property type="entry name" value="Peptidase S8/S53 domain"/>
    <property type="match status" value="1"/>
</dbReference>
<feature type="active site" description="Charge relay system" evidence="4 5">
    <location>
        <position position="217"/>
    </location>
</feature>
<dbReference type="Pfam" id="PF00082">
    <property type="entry name" value="Peptidase_S8"/>
    <property type="match status" value="1"/>
</dbReference>
<dbReference type="RefSeq" id="WP_092734870.1">
    <property type="nucleotide sequence ID" value="NZ_FMXE01000052.1"/>
</dbReference>
<dbReference type="InterPro" id="IPR036852">
    <property type="entry name" value="Peptidase_S8/S53_dom_sf"/>
</dbReference>
<dbReference type="InterPro" id="IPR015500">
    <property type="entry name" value="Peptidase_S8_subtilisin-rel"/>
</dbReference>
<dbReference type="PROSITE" id="PS51892">
    <property type="entry name" value="SUBTILASE"/>
    <property type="match status" value="1"/>
</dbReference>
<name>A0A1G5ZPP6_9BACT</name>